<dbReference type="InterPro" id="IPR053877">
    <property type="entry name" value="RskA_N"/>
</dbReference>
<dbReference type="EMBL" id="LN868938">
    <property type="protein sequence ID" value="CRY78962.1"/>
    <property type="molecule type" value="Genomic_DNA"/>
</dbReference>
<dbReference type="Pfam" id="PF22618">
    <property type="entry name" value="RskA_N"/>
    <property type="match status" value="1"/>
</dbReference>
<dbReference type="OMA" id="MNERQID"/>
<dbReference type="RefSeq" id="WP_011207418.1">
    <property type="nucleotide sequence ID" value="NZ_CAACYE020000001.1"/>
</dbReference>
<dbReference type="AlphaFoldDB" id="A0A0H5NU09"/>
<evidence type="ECO:0000313" key="4">
    <source>
        <dbReference type="EMBL" id="CRY78962.1"/>
    </source>
</evidence>
<evidence type="ECO:0000313" key="5">
    <source>
        <dbReference type="Proteomes" id="UP000057820"/>
    </source>
</evidence>
<dbReference type="KEGG" id="nfr:ERS450000_03226"/>
<evidence type="ECO:0000259" key="3">
    <source>
        <dbReference type="Pfam" id="PF22618"/>
    </source>
</evidence>
<proteinExistence type="predicted"/>
<feature type="domain" description="Anti-sigma-K factor RskA N-terminal" evidence="3">
    <location>
        <begin position="6"/>
        <end position="51"/>
    </location>
</feature>
<dbReference type="Gene3D" id="1.10.10.1320">
    <property type="entry name" value="Anti-sigma factor, zinc-finger domain"/>
    <property type="match status" value="1"/>
</dbReference>
<organism evidence="4 5">
    <name type="scientific">Nocardia farcinica</name>
    <dbReference type="NCBI Taxonomy" id="37329"/>
    <lineage>
        <taxon>Bacteria</taxon>
        <taxon>Bacillati</taxon>
        <taxon>Actinomycetota</taxon>
        <taxon>Actinomycetes</taxon>
        <taxon>Mycobacteriales</taxon>
        <taxon>Nocardiaceae</taxon>
        <taxon>Nocardia</taxon>
    </lineage>
</organism>
<accession>A0A0H5NU09</accession>
<sequence>MTDSRIDLAHAVALGSIDDEDQDEVQQLLDSADPEVRAAFHTEVQQSADALTALAELTATAPPPALRARLLAAIAAEQPPVAS</sequence>
<evidence type="ECO:0000256" key="1">
    <source>
        <dbReference type="ARBA" id="ARBA00023015"/>
    </source>
</evidence>
<name>A0A0H5NU09_NOCFR</name>
<dbReference type="GeneID" id="61131716"/>
<evidence type="ECO:0000256" key="2">
    <source>
        <dbReference type="ARBA" id="ARBA00023163"/>
    </source>
</evidence>
<dbReference type="Proteomes" id="UP000057820">
    <property type="component" value="Chromosome 1"/>
</dbReference>
<reference evidence="5" key="1">
    <citation type="submission" date="2015-03" db="EMBL/GenBank/DDBJ databases">
        <authorList>
            <consortium name="Pathogen Informatics"/>
        </authorList>
    </citation>
    <scope>NUCLEOTIDE SEQUENCE [LARGE SCALE GENOMIC DNA]</scope>
    <source>
        <strain evidence="5">NCTC11134</strain>
    </source>
</reference>
<dbReference type="InterPro" id="IPR041916">
    <property type="entry name" value="Anti_sigma_zinc_sf"/>
</dbReference>
<protein>
    <recommendedName>
        <fullName evidence="3">Anti-sigma-K factor RskA N-terminal domain-containing protein</fullName>
    </recommendedName>
</protein>
<keyword evidence="2" id="KW-0804">Transcription</keyword>
<gene>
    <name evidence="4" type="ORF">ERS450000_03226</name>
</gene>
<keyword evidence="1" id="KW-0805">Transcription regulation</keyword>